<accession>A0A4Y7J742</accession>
<dbReference type="Proteomes" id="UP000316621">
    <property type="component" value="Chromosome 3"/>
</dbReference>
<name>A0A4Y7J742_PAPSO</name>
<protein>
    <submittedName>
        <fullName evidence="1">Uncharacterized protein</fullName>
    </submittedName>
</protein>
<evidence type="ECO:0000313" key="1">
    <source>
        <dbReference type="EMBL" id="RZC56637.1"/>
    </source>
</evidence>
<dbReference type="Gramene" id="RZC56637">
    <property type="protein sequence ID" value="RZC56637"/>
    <property type="gene ID" value="C5167_015478"/>
</dbReference>
<reference evidence="1 2" key="1">
    <citation type="journal article" date="2018" name="Science">
        <title>The opium poppy genome and morphinan production.</title>
        <authorList>
            <person name="Guo L."/>
            <person name="Winzer T."/>
            <person name="Yang X."/>
            <person name="Li Y."/>
            <person name="Ning Z."/>
            <person name="He Z."/>
            <person name="Teodor R."/>
            <person name="Lu Y."/>
            <person name="Bowser T.A."/>
            <person name="Graham I.A."/>
            <person name="Ye K."/>
        </authorList>
    </citation>
    <scope>NUCLEOTIDE SEQUENCE [LARGE SCALE GENOMIC DNA]</scope>
    <source>
        <strain evidence="2">cv. HN1</strain>
        <tissue evidence="1">Leaves</tissue>
    </source>
</reference>
<dbReference type="AlphaFoldDB" id="A0A4Y7J742"/>
<evidence type="ECO:0000313" key="2">
    <source>
        <dbReference type="Proteomes" id="UP000316621"/>
    </source>
</evidence>
<sequence>MQKSEGDKLGFRMPVSPTPTSNVPDYFSSLNFHQFLLLLVTERFLDEPTFVMIALDESDSGVTVINLVRTDIH</sequence>
<proteinExistence type="predicted"/>
<gene>
    <name evidence="1" type="ORF">C5167_015478</name>
</gene>
<keyword evidence="2" id="KW-1185">Reference proteome</keyword>
<organism evidence="1 2">
    <name type="scientific">Papaver somniferum</name>
    <name type="common">Opium poppy</name>
    <dbReference type="NCBI Taxonomy" id="3469"/>
    <lineage>
        <taxon>Eukaryota</taxon>
        <taxon>Viridiplantae</taxon>
        <taxon>Streptophyta</taxon>
        <taxon>Embryophyta</taxon>
        <taxon>Tracheophyta</taxon>
        <taxon>Spermatophyta</taxon>
        <taxon>Magnoliopsida</taxon>
        <taxon>Ranunculales</taxon>
        <taxon>Papaveraceae</taxon>
        <taxon>Papaveroideae</taxon>
        <taxon>Papaver</taxon>
    </lineage>
</organism>
<dbReference type="EMBL" id="CM010717">
    <property type="protein sequence ID" value="RZC56637.1"/>
    <property type="molecule type" value="Genomic_DNA"/>
</dbReference>